<evidence type="ECO:0000313" key="2">
    <source>
        <dbReference type="Proteomes" id="UP000624244"/>
    </source>
</evidence>
<reference evidence="1" key="1">
    <citation type="submission" date="2019-11" db="EMBL/GenBank/DDBJ databases">
        <title>Bipolaris sorokiniana Genome sequencing.</title>
        <authorList>
            <person name="Wang H."/>
        </authorList>
    </citation>
    <scope>NUCLEOTIDE SEQUENCE</scope>
</reference>
<proteinExistence type="predicted"/>
<comment type="caution">
    <text evidence="1">The sequence shown here is derived from an EMBL/GenBank/DDBJ whole genome shotgun (WGS) entry which is preliminary data.</text>
</comment>
<name>A0A8H6DQE8_COCSA</name>
<dbReference type="AlphaFoldDB" id="A0A8H6DQE8"/>
<sequence>TPRNAREVEAQSTLIRQRLSKGAQQIAHKIVLLREKVGSLRAALDTATKRRSRKRRYVQTEETLTVGEVQEVVAEQADSSRGGGKCVEEGARREAMRALQADWTQRSYLRG</sequence>
<dbReference type="EMBL" id="WNKQ01000024">
    <property type="protein sequence ID" value="KAF5844364.1"/>
    <property type="molecule type" value="Genomic_DNA"/>
</dbReference>
<evidence type="ECO:0000313" key="1">
    <source>
        <dbReference type="EMBL" id="KAF5844364.1"/>
    </source>
</evidence>
<dbReference type="Proteomes" id="UP000624244">
    <property type="component" value="Unassembled WGS sequence"/>
</dbReference>
<accession>A0A8H6DQE8</accession>
<gene>
    <name evidence="1" type="ORF">GGP41_004484</name>
</gene>
<protein>
    <submittedName>
        <fullName evidence="1">Uncharacterized protein</fullName>
    </submittedName>
</protein>
<organism evidence="1 2">
    <name type="scientific">Cochliobolus sativus</name>
    <name type="common">Common root rot and spot blotch fungus</name>
    <name type="synonym">Bipolaris sorokiniana</name>
    <dbReference type="NCBI Taxonomy" id="45130"/>
    <lineage>
        <taxon>Eukaryota</taxon>
        <taxon>Fungi</taxon>
        <taxon>Dikarya</taxon>
        <taxon>Ascomycota</taxon>
        <taxon>Pezizomycotina</taxon>
        <taxon>Dothideomycetes</taxon>
        <taxon>Pleosporomycetidae</taxon>
        <taxon>Pleosporales</taxon>
        <taxon>Pleosporineae</taxon>
        <taxon>Pleosporaceae</taxon>
        <taxon>Bipolaris</taxon>
    </lineage>
</organism>
<feature type="non-terminal residue" evidence="1">
    <location>
        <position position="111"/>
    </location>
</feature>